<dbReference type="Proteomes" id="UP001151760">
    <property type="component" value="Unassembled WGS sequence"/>
</dbReference>
<accession>A0ABQ5DAA8</accession>
<proteinExistence type="predicted"/>
<name>A0ABQ5DAA8_9ASTR</name>
<comment type="caution">
    <text evidence="1">The sequence shown here is derived from an EMBL/GenBank/DDBJ whole genome shotgun (WGS) entry which is preliminary data.</text>
</comment>
<sequence>MKTQGRYSDNLMFDTGVLDNEEVFVGQDMVEKEIPVTIAGDVVTTASVEIPDKLALAQTLIEIESVKPKAVTTVSLQLLIKYKGKGIMVEKPKKMQMKDQVLFDKQELNLMRKTGLQEKRKKSMLP</sequence>
<gene>
    <name evidence="1" type="ORF">Tco_0926219</name>
</gene>
<protein>
    <submittedName>
        <fullName evidence="1">Uncharacterized protein</fullName>
    </submittedName>
</protein>
<evidence type="ECO:0000313" key="1">
    <source>
        <dbReference type="EMBL" id="GJT35800.1"/>
    </source>
</evidence>
<reference evidence="1" key="1">
    <citation type="journal article" date="2022" name="Int. J. Mol. Sci.">
        <title>Draft Genome of Tanacetum Coccineum: Genomic Comparison of Closely Related Tanacetum-Family Plants.</title>
        <authorList>
            <person name="Yamashiro T."/>
            <person name="Shiraishi A."/>
            <person name="Nakayama K."/>
            <person name="Satake H."/>
        </authorList>
    </citation>
    <scope>NUCLEOTIDE SEQUENCE</scope>
</reference>
<organism evidence="1 2">
    <name type="scientific">Tanacetum coccineum</name>
    <dbReference type="NCBI Taxonomy" id="301880"/>
    <lineage>
        <taxon>Eukaryota</taxon>
        <taxon>Viridiplantae</taxon>
        <taxon>Streptophyta</taxon>
        <taxon>Embryophyta</taxon>
        <taxon>Tracheophyta</taxon>
        <taxon>Spermatophyta</taxon>
        <taxon>Magnoliopsida</taxon>
        <taxon>eudicotyledons</taxon>
        <taxon>Gunneridae</taxon>
        <taxon>Pentapetalae</taxon>
        <taxon>asterids</taxon>
        <taxon>campanulids</taxon>
        <taxon>Asterales</taxon>
        <taxon>Asteraceae</taxon>
        <taxon>Asteroideae</taxon>
        <taxon>Anthemideae</taxon>
        <taxon>Anthemidinae</taxon>
        <taxon>Tanacetum</taxon>
    </lineage>
</organism>
<keyword evidence="2" id="KW-1185">Reference proteome</keyword>
<evidence type="ECO:0000313" key="2">
    <source>
        <dbReference type="Proteomes" id="UP001151760"/>
    </source>
</evidence>
<dbReference type="EMBL" id="BQNB010015081">
    <property type="protein sequence ID" value="GJT35800.1"/>
    <property type="molecule type" value="Genomic_DNA"/>
</dbReference>
<reference evidence="1" key="2">
    <citation type="submission" date="2022-01" db="EMBL/GenBank/DDBJ databases">
        <authorList>
            <person name="Yamashiro T."/>
            <person name="Shiraishi A."/>
            <person name="Satake H."/>
            <person name="Nakayama K."/>
        </authorList>
    </citation>
    <scope>NUCLEOTIDE SEQUENCE</scope>
</reference>